<dbReference type="SUPFAM" id="SSF54814">
    <property type="entry name" value="Prokaryotic type KH domain (KH-domain type II)"/>
    <property type="match status" value="1"/>
</dbReference>
<dbReference type="RefSeq" id="WP_148952133.1">
    <property type="nucleotide sequence ID" value="NZ_CP043312.1"/>
</dbReference>
<dbReference type="Pfam" id="PF00189">
    <property type="entry name" value="Ribosomal_S3_C"/>
    <property type="match status" value="1"/>
</dbReference>
<dbReference type="NCBIfam" id="TIGR01009">
    <property type="entry name" value="rpsC_bact"/>
    <property type="match status" value="1"/>
</dbReference>
<keyword evidence="2 8" id="KW-0699">rRNA-binding</keyword>
<dbReference type="KEGG" id="snay:FZC37_02450"/>
<dbReference type="GO" id="GO:0019843">
    <property type="term" value="F:rRNA binding"/>
    <property type="evidence" value="ECO:0007669"/>
    <property type="project" value="UniProtKB-UniRule"/>
</dbReference>
<dbReference type="PANTHER" id="PTHR11760">
    <property type="entry name" value="30S/40S RIBOSOMAL PROTEIN S3"/>
    <property type="match status" value="1"/>
</dbReference>
<accession>A0A5C0UK14</accession>
<proteinExistence type="inferred from homology"/>
<dbReference type="OrthoDB" id="9806396at2"/>
<gene>
    <name evidence="8 10" type="primary">rpsC</name>
    <name evidence="10" type="ORF">FZC37_02450</name>
</gene>
<dbReference type="Gene3D" id="3.30.1140.32">
    <property type="entry name" value="Ribosomal protein S3, C-terminal domain"/>
    <property type="match status" value="1"/>
</dbReference>
<dbReference type="Pfam" id="PF07650">
    <property type="entry name" value="KH_2"/>
    <property type="match status" value="1"/>
</dbReference>
<dbReference type="InterPro" id="IPR015946">
    <property type="entry name" value="KH_dom-like_a/b"/>
</dbReference>
<keyword evidence="11" id="KW-1185">Reference proteome</keyword>
<organism evidence="10 11">
    <name type="scientific">Candidatus Sneabacter namystus</name>
    <dbReference type="NCBI Taxonomy" id="2601646"/>
    <lineage>
        <taxon>Bacteria</taxon>
        <taxon>Pseudomonadati</taxon>
        <taxon>Pseudomonadota</taxon>
        <taxon>Alphaproteobacteria</taxon>
        <taxon>Rickettsiales</taxon>
        <taxon>Rickettsiaceae</taxon>
        <taxon>Rickettsieae</taxon>
        <taxon>Candidatus Sneabacter</taxon>
    </lineage>
</organism>
<dbReference type="InterPro" id="IPR057258">
    <property type="entry name" value="Ribosomal_uS3"/>
</dbReference>
<dbReference type="InterPro" id="IPR004044">
    <property type="entry name" value="KH_dom_type_2"/>
</dbReference>
<dbReference type="EMBL" id="CP043312">
    <property type="protein sequence ID" value="QEK39772.1"/>
    <property type="molecule type" value="Genomic_DNA"/>
</dbReference>
<sequence>MGHKVQANSFRLGPKLCNNWHILSYSSKKDYSNVVALNLTIRAWIKREFKQAQISKIVCELCKTKVNISISCKRPGLIAETGGAGIDRIKQAVNKITGVERILVSVEETKYPDLDATLVANTVATQIQKRVSFRRAMKRSIQSAMKQGAKGIKIVCAGRLAGAEIARTEKYMDGKVPLHTLREKVSYALAEAITPYGIIGIKVWICLQGRETTSKKKV</sequence>
<dbReference type="Proteomes" id="UP000323844">
    <property type="component" value="Chromosome"/>
</dbReference>
<dbReference type="CDD" id="cd02412">
    <property type="entry name" value="KH-II_30S_S3"/>
    <property type="match status" value="1"/>
</dbReference>
<dbReference type="InterPro" id="IPR009019">
    <property type="entry name" value="KH_sf_prok-type"/>
</dbReference>
<evidence type="ECO:0000256" key="5">
    <source>
        <dbReference type="ARBA" id="ARBA00023274"/>
    </source>
</evidence>
<dbReference type="GO" id="GO:0022627">
    <property type="term" value="C:cytosolic small ribosomal subunit"/>
    <property type="evidence" value="ECO:0007669"/>
    <property type="project" value="TreeGrafter"/>
</dbReference>
<evidence type="ECO:0000313" key="11">
    <source>
        <dbReference type="Proteomes" id="UP000323844"/>
    </source>
</evidence>
<keyword evidence="4 8" id="KW-0689">Ribosomal protein</keyword>
<dbReference type="Gene3D" id="3.30.300.20">
    <property type="match status" value="1"/>
</dbReference>
<dbReference type="InterPro" id="IPR005704">
    <property type="entry name" value="Ribosomal_uS3_bac-typ"/>
</dbReference>
<evidence type="ECO:0000256" key="7">
    <source>
        <dbReference type="ARBA" id="ARBA00035257"/>
    </source>
</evidence>
<evidence type="ECO:0000256" key="2">
    <source>
        <dbReference type="ARBA" id="ARBA00022730"/>
    </source>
</evidence>
<dbReference type="HAMAP" id="MF_01309_B">
    <property type="entry name" value="Ribosomal_uS3_B"/>
    <property type="match status" value="1"/>
</dbReference>
<dbReference type="InterPro" id="IPR001351">
    <property type="entry name" value="Ribosomal_uS3_C"/>
</dbReference>
<dbReference type="SUPFAM" id="SSF54821">
    <property type="entry name" value="Ribosomal protein S3 C-terminal domain"/>
    <property type="match status" value="1"/>
</dbReference>
<evidence type="ECO:0000256" key="4">
    <source>
        <dbReference type="ARBA" id="ARBA00022980"/>
    </source>
</evidence>
<comment type="subunit">
    <text evidence="8">Part of the 30S ribosomal subunit. Forms a tight complex with proteins S10 and S14.</text>
</comment>
<evidence type="ECO:0000313" key="10">
    <source>
        <dbReference type="EMBL" id="QEK39772.1"/>
    </source>
</evidence>
<dbReference type="GO" id="GO:0006412">
    <property type="term" value="P:translation"/>
    <property type="evidence" value="ECO:0007669"/>
    <property type="project" value="UniProtKB-UniRule"/>
</dbReference>
<evidence type="ECO:0000256" key="6">
    <source>
        <dbReference type="ARBA" id="ARBA00024998"/>
    </source>
</evidence>
<dbReference type="AlphaFoldDB" id="A0A5C0UK14"/>
<evidence type="ECO:0000256" key="8">
    <source>
        <dbReference type="HAMAP-Rule" id="MF_01309"/>
    </source>
</evidence>
<dbReference type="InterPro" id="IPR036419">
    <property type="entry name" value="Ribosomal_S3_C_sf"/>
</dbReference>
<reference evidence="10 11" key="1">
    <citation type="submission" date="2019-08" db="EMBL/GenBank/DDBJ databases">
        <title>Highly reduced genomes of protist endosymbionts show evolutionary convergence.</title>
        <authorList>
            <person name="George E."/>
            <person name="Husnik F."/>
            <person name="Tashyreva D."/>
            <person name="Prokopchuk G."/>
            <person name="Horak A."/>
            <person name="Kwong W.K."/>
            <person name="Lukes J."/>
            <person name="Keeling P.J."/>
        </authorList>
    </citation>
    <scope>NUCLEOTIDE SEQUENCE [LARGE SCALE GENOMIC DNA]</scope>
    <source>
        <strain evidence="10">1621</strain>
    </source>
</reference>
<evidence type="ECO:0000259" key="9">
    <source>
        <dbReference type="PROSITE" id="PS50823"/>
    </source>
</evidence>
<comment type="similarity">
    <text evidence="1 8">Belongs to the universal ribosomal protein uS3 family.</text>
</comment>
<dbReference type="PANTHER" id="PTHR11760:SF19">
    <property type="entry name" value="SMALL RIBOSOMAL SUBUNIT PROTEIN US3C"/>
    <property type="match status" value="1"/>
</dbReference>
<dbReference type="PROSITE" id="PS50823">
    <property type="entry name" value="KH_TYPE_2"/>
    <property type="match status" value="1"/>
</dbReference>
<comment type="function">
    <text evidence="6 8">Binds the lower part of the 30S subunit head. Binds mRNA in the 70S ribosome, positioning it for translation.</text>
</comment>
<evidence type="ECO:0000256" key="1">
    <source>
        <dbReference type="ARBA" id="ARBA00010761"/>
    </source>
</evidence>
<dbReference type="GO" id="GO:0003735">
    <property type="term" value="F:structural constituent of ribosome"/>
    <property type="evidence" value="ECO:0007669"/>
    <property type="project" value="InterPro"/>
</dbReference>
<protein>
    <recommendedName>
        <fullName evidence="7 8">Small ribosomal subunit protein uS3</fullName>
    </recommendedName>
</protein>
<feature type="domain" description="KH type-2" evidence="9">
    <location>
        <begin position="41"/>
        <end position="110"/>
    </location>
</feature>
<keyword evidence="5 8" id="KW-0687">Ribonucleoprotein</keyword>
<evidence type="ECO:0000256" key="3">
    <source>
        <dbReference type="ARBA" id="ARBA00022884"/>
    </source>
</evidence>
<keyword evidence="3 8" id="KW-0694">RNA-binding</keyword>
<name>A0A5C0UK14_9RICK</name>
<dbReference type="GO" id="GO:0003729">
    <property type="term" value="F:mRNA binding"/>
    <property type="evidence" value="ECO:0007669"/>
    <property type="project" value="UniProtKB-UniRule"/>
</dbReference>